<evidence type="ECO:0000256" key="7">
    <source>
        <dbReference type="ARBA" id="ARBA00023136"/>
    </source>
</evidence>
<dbReference type="Gene3D" id="1.10.3470.10">
    <property type="entry name" value="ABC transporter involved in vitamin B12 uptake, BtuC"/>
    <property type="match status" value="1"/>
</dbReference>
<keyword evidence="5 8" id="KW-0812">Transmembrane</keyword>
<comment type="similarity">
    <text evidence="2 8">Belongs to the ABC-3 integral membrane protein family.</text>
</comment>
<evidence type="ECO:0000256" key="9">
    <source>
        <dbReference type="SAM" id="Phobius"/>
    </source>
</evidence>
<gene>
    <name evidence="10" type="ORF">GCM10008919_14130</name>
</gene>
<evidence type="ECO:0000256" key="1">
    <source>
        <dbReference type="ARBA" id="ARBA00004651"/>
    </source>
</evidence>
<dbReference type="Pfam" id="PF00950">
    <property type="entry name" value="ABC-3"/>
    <property type="match status" value="1"/>
</dbReference>
<keyword evidence="6 9" id="KW-1133">Transmembrane helix</keyword>
<organism evidence="10 11">
    <name type="scientific">Selenomonas dianae</name>
    <dbReference type="NCBI Taxonomy" id="135079"/>
    <lineage>
        <taxon>Bacteria</taxon>
        <taxon>Bacillati</taxon>
        <taxon>Bacillota</taxon>
        <taxon>Negativicutes</taxon>
        <taxon>Selenomonadales</taxon>
        <taxon>Selenomonadaceae</taxon>
        <taxon>Selenomonas</taxon>
    </lineage>
</organism>
<name>A0ABN0T4I3_9FIRM</name>
<keyword evidence="7 9" id="KW-0472">Membrane</keyword>
<feature type="transmembrane region" description="Helical" evidence="9">
    <location>
        <begin position="31"/>
        <end position="49"/>
    </location>
</feature>
<dbReference type="PANTHER" id="PTHR30477">
    <property type="entry name" value="ABC-TRANSPORTER METAL-BINDING PROTEIN"/>
    <property type="match status" value="1"/>
</dbReference>
<sequence>MDDALLVLLLTATACAPLGVFLILRRLSMMADAISHTVLLGIVLAFFVTRDLGSPWLLFGAALMGVVTVSLVELLGKTRLVKYDDAIGVIFPLLFALAVILISKYAGNAHLDTDMVLMGEVIYAGLNTVAVGGVEIPAAALKMGGLALLIAAFITVFYKELKVSTFDGEYARLIGVPTGILFYAFMSLTSLTTVAAFDAVGAILVISFFIAPGATALLFTKHLSHTLLFALLISAANSVVGYALAVHMNASIAGLCAVINMLVYVLALLTGPKGAVTTYVRRLRSIRQMQRDLFLLHIGRHTAECVKSAENHADEIGDHLKWEESKVRRVSRELIDQHLLHREGSYYLLTDAGATAYTALCKRYYISEAASFQS</sequence>
<feature type="transmembrane region" description="Helical" evidence="9">
    <location>
        <begin position="251"/>
        <end position="271"/>
    </location>
</feature>
<comment type="subcellular location">
    <subcellularLocation>
        <location evidence="1 8">Cell membrane</location>
        <topology evidence="1 8">Multi-pass membrane protein</topology>
    </subcellularLocation>
</comment>
<keyword evidence="4" id="KW-1003">Cell membrane</keyword>
<dbReference type="Proteomes" id="UP001500399">
    <property type="component" value="Unassembled WGS sequence"/>
</dbReference>
<dbReference type="SUPFAM" id="SSF81345">
    <property type="entry name" value="ABC transporter involved in vitamin B12 uptake, BtuC"/>
    <property type="match status" value="1"/>
</dbReference>
<protein>
    <submittedName>
        <fullName evidence="10">Metal ABC transporter permease</fullName>
    </submittedName>
</protein>
<keyword evidence="3 8" id="KW-0813">Transport</keyword>
<reference evidence="10 11" key="1">
    <citation type="journal article" date="2019" name="Int. J. Syst. Evol. Microbiol.">
        <title>The Global Catalogue of Microorganisms (GCM) 10K type strain sequencing project: providing services to taxonomists for standard genome sequencing and annotation.</title>
        <authorList>
            <consortium name="The Broad Institute Genomics Platform"/>
            <consortium name="The Broad Institute Genome Sequencing Center for Infectious Disease"/>
            <person name="Wu L."/>
            <person name="Ma J."/>
        </authorList>
    </citation>
    <scope>NUCLEOTIDE SEQUENCE [LARGE SCALE GENOMIC DNA]</scope>
    <source>
        <strain evidence="10 11">JCM 8542</strain>
    </source>
</reference>
<evidence type="ECO:0000256" key="4">
    <source>
        <dbReference type="ARBA" id="ARBA00022475"/>
    </source>
</evidence>
<dbReference type="InterPro" id="IPR001626">
    <property type="entry name" value="ABC_TroCD"/>
</dbReference>
<feature type="transmembrane region" description="Helical" evidence="9">
    <location>
        <begin position="136"/>
        <end position="158"/>
    </location>
</feature>
<evidence type="ECO:0000256" key="5">
    <source>
        <dbReference type="ARBA" id="ARBA00022692"/>
    </source>
</evidence>
<accession>A0ABN0T4I3</accession>
<feature type="transmembrane region" description="Helical" evidence="9">
    <location>
        <begin position="194"/>
        <end position="219"/>
    </location>
</feature>
<feature type="transmembrane region" description="Helical" evidence="9">
    <location>
        <begin position="87"/>
        <end position="107"/>
    </location>
</feature>
<dbReference type="PANTHER" id="PTHR30477:SF8">
    <property type="entry name" value="METAL TRANSPORT SYSTEM MEMBRANE PROTEIN CT_070-RELATED"/>
    <property type="match status" value="1"/>
</dbReference>
<evidence type="ECO:0000256" key="8">
    <source>
        <dbReference type="RuleBase" id="RU003943"/>
    </source>
</evidence>
<keyword evidence="11" id="KW-1185">Reference proteome</keyword>
<dbReference type="RefSeq" id="WP_304986709.1">
    <property type="nucleotide sequence ID" value="NZ_BAAACR010000009.1"/>
</dbReference>
<evidence type="ECO:0000256" key="3">
    <source>
        <dbReference type="ARBA" id="ARBA00022448"/>
    </source>
</evidence>
<feature type="transmembrane region" description="Helical" evidence="9">
    <location>
        <begin position="170"/>
        <end position="188"/>
    </location>
</feature>
<feature type="transmembrane region" description="Helical" evidence="9">
    <location>
        <begin position="55"/>
        <end position="75"/>
    </location>
</feature>
<dbReference type="InterPro" id="IPR037294">
    <property type="entry name" value="ABC_BtuC-like"/>
</dbReference>
<dbReference type="EMBL" id="BAAACR010000009">
    <property type="protein sequence ID" value="GAA0212043.1"/>
    <property type="molecule type" value="Genomic_DNA"/>
</dbReference>
<proteinExistence type="inferred from homology"/>
<evidence type="ECO:0000313" key="10">
    <source>
        <dbReference type="EMBL" id="GAA0212043.1"/>
    </source>
</evidence>
<feature type="transmembrane region" description="Helical" evidence="9">
    <location>
        <begin position="6"/>
        <end position="24"/>
    </location>
</feature>
<feature type="transmembrane region" description="Helical" evidence="9">
    <location>
        <begin position="226"/>
        <end position="245"/>
    </location>
</feature>
<dbReference type="CDD" id="cd06550">
    <property type="entry name" value="TM_ABC_iron-siderophores_like"/>
    <property type="match status" value="1"/>
</dbReference>
<evidence type="ECO:0000256" key="6">
    <source>
        <dbReference type="ARBA" id="ARBA00022989"/>
    </source>
</evidence>
<evidence type="ECO:0000256" key="2">
    <source>
        <dbReference type="ARBA" id="ARBA00008034"/>
    </source>
</evidence>
<evidence type="ECO:0000313" key="11">
    <source>
        <dbReference type="Proteomes" id="UP001500399"/>
    </source>
</evidence>
<comment type="caution">
    <text evidence="10">The sequence shown here is derived from an EMBL/GenBank/DDBJ whole genome shotgun (WGS) entry which is preliminary data.</text>
</comment>